<dbReference type="Gene3D" id="3.40.50.300">
    <property type="entry name" value="P-loop containing nucleotide triphosphate hydrolases"/>
    <property type="match status" value="1"/>
</dbReference>
<dbReference type="EMBL" id="CAJOBA010067124">
    <property type="protein sequence ID" value="CAF4369264.1"/>
    <property type="molecule type" value="Genomic_DNA"/>
</dbReference>
<dbReference type="AlphaFoldDB" id="A0A8S2FWR5"/>
<evidence type="ECO:0000256" key="1">
    <source>
        <dbReference type="ARBA" id="ARBA00022801"/>
    </source>
</evidence>
<dbReference type="PANTHER" id="PTHR44533:SF4">
    <property type="entry name" value="DEAD_H RNA HELICASE, PUTATIVE-RELATED"/>
    <property type="match status" value="1"/>
</dbReference>
<feature type="domain" description="DDX60-like winged helix" evidence="4">
    <location>
        <begin position="138"/>
        <end position="218"/>
    </location>
</feature>
<accession>A0A8S2FWR5</accession>
<dbReference type="InterPro" id="IPR001650">
    <property type="entry name" value="Helicase_C-like"/>
</dbReference>
<sequence>IEQDLFYGILPQCTLANVRESNKELIDSLLKRASNENPLLVKLVKRGIAYHHGGVNNKGCVAVEVLFRNRYIQIVFSTSTLALGIHMPTKTVAFAMDSIYLDALQYRQSSGRAGNIVFLDIPLSKIRHLTISSIPNIRAHFPTSVTFLIRLLHLYTKSNNKNDAYNHALIALEYHLISSTLKQILVDIQTRYHCLHTLDFLYRLDLINSNGELVGLAGPLIHLHYFEPSNITCDLFSNHSSERAQKIEQIVIFVVSKNFQENA</sequence>
<feature type="non-terminal residue" evidence="5">
    <location>
        <position position="263"/>
    </location>
</feature>
<keyword evidence="2" id="KW-0067">ATP-binding</keyword>
<evidence type="ECO:0008006" key="8">
    <source>
        <dbReference type="Google" id="ProtNLM"/>
    </source>
</evidence>
<dbReference type="EMBL" id="CAJNOK010044263">
    <property type="protein sequence ID" value="CAF1573707.1"/>
    <property type="molecule type" value="Genomic_DNA"/>
</dbReference>
<dbReference type="InterPro" id="IPR027417">
    <property type="entry name" value="P-loop_NTPase"/>
</dbReference>
<name>A0A8S2FWR5_9BILA</name>
<organism evidence="5 7">
    <name type="scientific">Didymodactylos carnosus</name>
    <dbReference type="NCBI Taxonomy" id="1234261"/>
    <lineage>
        <taxon>Eukaryota</taxon>
        <taxon>Metazoa</taxon>
        <taxon>Spiralia</taxon>
        <taxon>Gnathifera</taxon>
        <taxon>Rotifera</taxon>
        <taxon>Eurotatoria</taxon>
        <taxon>Bdelloidea</taxon>
        <taxon>Philodinida</taxon>
        <taxon>Philodinidae</taxon>
        <taxon>Didymodactylos</taxon>
    </lineage>
</organism>
<dbReference type="Proteomes" id="UP000682733">
    <property type="component" value="Unassembled WGS sequence"/>
</dbReference>
<evidence type="ECO:0000259" key="4">
    <source>
        <dbReference type="Pfam" id="PF26076"/>
    </source>
</evidence>
<keyword evidence="2" id="KW-0547">Nucleotide-binding</keyword>
<evidence type="ECO:0000259" key="3">
    <source>
        <dbReference type="Pfam" id="PF00271"/>
    </source>
</evidence>
<evidence type="ECO:0000313" key="6">
    <source>
        <dbReference type="EMBL" id="CAF4369264.1"/>
    </source>
</evidence>
<keyword evidence="2" id="KW-0347">Helicase</keyword>
<gene>
    <name evidence="5" type="ORF">OVA965_LOCUS40519</name>
    <name evidence="6" type="ORF">TMI583_LOCUS41963</name>
</gene>
<dbReference type="SUPFAM" id="SSF52540">
    <property type="entry name" value="P-loop containing nucleoside triphosphate hydrolases"/>
    <property type="match status" value="1"/>
</dbReference>
<evidence type="ECO:0000256" key="2">
    <source>
        <dbReference type="ARBA" id="ARBA00022806"/>
    </source>
</evidence>
<protein>
    <recommendedName>
        <fullName evidence="8">Helicase C-terminal domain-containing protein</fullName>
    </recommendedName>
</protein>
<dbReference type="PANTHER" id="PTHR44533">
    <property type="entry name" value="DEAD/H RNA HELICASE, PUTATIVE-RELATED"/>
    <property type="match status" value="1"/>
</dbReference>
<dbReference type="InterPro" id="IPR059032">
    <property type="entry name" value="WHD_DDX60"/>
</dbReference>
<dbReference type="Pfam" id="PF00271">
    <property type="entry name" value="Helicase_C"/>
    <property type="match status" value="1"/>
</dbReference>
<dbReference type="Pfam" id="PF26076">
    <property type="entry name" value="WHD_DDX60"/>
    <property type="match status" value="1"/>
</dbReference>
<reference evidence="5" key="1">
    <citation type="submission" date="2021-02" db="EMBL/GenBank/DDBJ databases">
        <authorList>
            <person name="Nowell W R."/>
        </authorList>
    </citation>
    <scope>NUCLEOTIDE SEQUENCE</scope>
</reference>
<dbReference type="Proteomes" id="UP000677228">
    <property type="component" value="Unassembled WGS sequence"/>
</dbReference>
<comment type="caution">
    <text evidence="5">The sequence shown here is derived from an EMBL/GenBank/DDBJ whole genome shotgun (WGS) entry which is preliminary data.</text>
</comment>
<proteinExistence type="predicted"/>
<feature type="domain" description="Helicase C-terminal" evidence="3">
    <location>
        <begin position="43"/>
        <end position="115"/>
    </location>
</feature>
<evidence type="ECO:0000313" key="5">
    <source>
        <dbReference type="EMBL" id="CAF1573707.1"/>
    </source>
</evidence>
<evidence type="ECO:0000313" key="7">
    <source>
        <dbReference type="Proteomes" id="UP000677228"/>
    </source>
</evidence>
<dbReference type="GO" id="GO:0004386">
    <property type="term" value="F:helicase activity"/>
    <property type="evidence" value="ECO:0007669"/>
    <property type="project" value="UniProtKB-KW"/>
</dbReference>
<dbReference type="InterPro" id="IPR052431">
    <property type="entry name" value="SKI2_subfamily_helicases"/>
</dbReference>
<dbReference type="GO" id="GO:0005737">
    <property type="term" value="C:cytoplasm"/>
    <property type="evidence" value="ECO:0007669"/>
    <property type="project" value="TreeGrafter"/>
</dbReference>
<keyword evidence="1" id="KW-0378">Hydrolase</keyword>
<dbReference type="GO" id="GO:0016787">
    <property type="term" value="F:hydrolase activity"/>
    <property type="evidence" value="ECO:0007669"/>
    <property type="project" value="UniProtKB-KW"/>
</dbReference>